<organism evidence="2 3">
    <name type="scientific">Spirodela intermedia</name>
    <name type="common">Intermediate duckweed</name>
    <dbReference type="NCBI Taxonomy" id="51605"/>
    <lineage>
        <taxon>Eukaryota</taxon>
        <taxon>Viridiplantae</taxon>
        <taxon>Streptophyta</taxon>
        <taxon>Embryophyta</taxon>
        <taxon>Tracheophyta</taxon>
        <taxon>Spermatophyta</taxon>
        <taxon>Magnoliopsida</taxon>
        <taxon>Liliopsida</taxon>
        <taxon>Araceae</taxon>
        <taxon>Lemnoideae</taxon>
        <taxon>Spirodela</taxon>
    </lineage>
</organism>
<evidence type="ECO:0000313" key="3">
    <source>
        <dbReference type="Proteomes" id="UP000663760"/>
    </source>
</evidence>
<proteinExistence type="predicted"/>
<name>A0A7I8LKM1_SPIIN</name>
<reference evidence="2" key="1">
    <citation type="submission" date="2020-02" db="EMBL/GenBank/DDBJ databases">
        <authorList>
            <person name="Scholz U."/>
            <person name="Mascher M."/>
            <person name="Fiebig A."/>
        </authorList>
    </citation>
    <scope>NUCLEOTIDE SEQUENCE</scope>
</reference>
<evidence type="ECO:0000313" key="2">
    <source>
        <dbReference type="EMBL" id="CAA7410166.1"/>
    </source>
</evidence>
<protein>
    <submittedName>
        <fullName evidence="2">Uncharacterized protein</fullName>
    </submittedName>
</protein>
<keyword evidence="1" id="KW-0812">Transmembrane</keyword>
<gene>
    <name evidence="2" type="ORF">SI8410_17020844</name>
</gene>
<feature type="transmembrane region" description="Helical" evidence="1">
    <location>
        <begin position="12"/>
        <end position="37"/>
    </location>
</feature>
<evidence type="ECO:0000256" key="1">
    <source>
        <dbReference type="SAM" id="Phobius"/>
    </source>
</evidence>
<keyword evidence="1" id="KW-1133">Transmembrane helix</keyword>
<sequence>MVIRNEGKRHHIFFVQYLNVFHIDMLIEITFCTSFIIMKTLN</sequence>
<dbReference type="AlphaFoldDB" id="A0A7I8LKM1"/>
<keyword evidence="3" id="KW-1185">Reference proteome</keyword>
<dbReference type="EMBL" id="LR746280">
    <property type="protein sequence ID" value="CAA7410166.1"/>
    <property type="molecule type" value="Genomic_DNA"/>
</dbReference>
<keyword evidence="1" id="KW-0472">Membrane</keyword>
<dbReference type="Proteomes" id="UP000663760">
    <property type="component" value="Chromosome 17"/>
</dbReference>
<accession>A0A7I8LKM1</accession>